<comment type="caution">
    <text evidence="7">The sequence shown here is derived from an EMBL/GenBank/DDBJ whole genome shotgun (WGS) entry which is preliminary data.</text>
</comment>
<gene>
    <name evidence="7" type="ORF">CQ394_16430</name>
</gene>
<evidence type="ECO:0000313" key="7">
    <source>
        <dbReference type="EMBL" id="PEG29526.1"/>
    </source>
</evidence>
<dbReference type="Pfam" id="PF05043">
    <property type="entry name" value="Mga"/>
    <property type="match status" value="1"/>
</dbReference>
<dbReference type="PROSITE" id="PS51372">
    <property type="entry name" value="PRD_2"/>
    <property type="match status" value="2"/>
</dbReference>
<keyword evidence="4" id="KW-0804">Transcription</keyword>
<dbReference type="InterPro" id="IPR036634">
    <property type="entry name" value="PRD_sf"/>
</dbReference>
<dbReference type="EMBL" id="PDCJ01000003">
    <property type="protein sequence ID" value="PEG29526.1"/>
    <property type="molecule type" value="Genomic_DNA"/>
</dbReference>
<dbReference type="InterPro" id="IPR050661">
    <property type="entry name" value="BglG_antiterminators"/>
</dbReference>
<protein>
    <submittedName>
        <fullName evidence="7">Uncharacterized protein</fullName>
    </submittedName>
</protein>
<keyword evidence="1" id="KW-0677">Repeat</keyword>
<evidence type="ECO:0000259" key="6">
    <source>
        <dbReference type="PROSITE" id="PS51372"/>
    </source>
</evidence>
<dbReference type="PROSITE" id="PS51094">
    <property type="entry name" value="PTS_EIIA_TYPE_2"/>
    <property type="match status" value="1"/>
</dbReference>
<dbReference type="PANTHER" id="PTHR30185:SF12">
    <property type="entry name" value="TRANSCRIPTIONAL REGULATOR MANR"/>
    <property type="match status" value="1"/>
</dbReference>
<dbReference type="InterPro" id="IPR013196">
    <property type="entry name" value="HTH_11"/>
</dbReference>
<reference evidence="7 8" key="1">
    <citation type="submission" date="2017-10" db="EMBL/GenBank/DDBJ databases">
        <title>Effective Description of Clostridium neonatale sp. nov. linked to necrotizing enterocolitis in neonates and a clarification of species assignable to the genus Clostridium (Prazmowski 1880) emend. Lawson and Rainey 2016.</title>
        <authorList>
            <person name="Bernard K."/>
            <person name="Burdz T."/>
            <person name="Wiebe D."/>
            <person name="Balcewich B."/>
            <person name="Alfa M."/>
            <person name="Bernier A.-M."/>
        </authorList>
    </citation>
    <scope>NUCLEOTIDE SEQUENCE [LARGE SCALE GENOMIC DNA]</scope>
    <source>
        <strain evidence="7 8">LCDC99A005</strain>
    </source>
</reference>
<dbReference type="CDD" id="cd00211">
    <property type="entry name" value="PTS_IIA_fru"/>
    <property type="match status" value="1"/>
</dbReference>
<evidence type="ECO:0000256" key="2">
    <source>
        <dbReference type="ARBA" id="ARBA00023015"/>
    </source>
</evidence>
<dbReference type="PANTHER" id="PTHR30185">
    <property type="entry name" value="CRYPTIC BETA-GLUCOSIDE BGL OPERON ANTITERMINATOR"/>
    <property type="match status" value="1"/>
</dbReference>
<feature type="domain" description="PTS EIIA type-2" evidence="5">
    <location>
        <begin position="507"/>
        <end position="646"/>
    </location>
</feature>
<evidence type="ECO:0000256" key="1">
    <source>
        <dbReference type="ARBA" id="ARBA00022737"/>
    </source>
</evidence>
<sequence>MSFIYCLLGRGELVMKNMRIDTLINVLEETNDDISSTSLAKIIGVSEKTVRNYIKEINQQEIYNIQSSKNGYRLIKMSENPNDFTINSIEYRENYLISKLLTNKNGISIFEVAEELSVSESTIINNVLPKIKRLANKFQLSIQSHNYQYSLIGKENQKRKFIGYIATHNSYGYFTSTETLEKLFPSIDIRKTLNQLHNICQQSNLFLNDYSMNNFLIHILIMWIRVQSNNTISVVDNYKSIENIISFSEQKEDIIKLADLIQSLFVDIHFSIPQNEYQQIIALITLSIDNSYNNLKNLIEPKFMDNILEIAKEVSTRFDIPEFDHSFLMQFSRHMYTAYHRAKMNMSYPNPIAHQIKLDYTPVYDMSVYFAHKFSTIYNITLNEDEIAFIALHFGAYLENNKNKLDMTSCIIICEKYHNITKKLVSKIKLNFQSDLIILDIMSLDHYLSIKPQSDLLITTIETTIPYPYKILINPILTKQNIRDIWQGIEQIEEKKSLKKGKFFLEKALSDCLYARNVSFNNVEEYIRFMGNICYTNDYISPEFIDDVLLREAVSSTAFTNFVAIPHTISLYAKSSFIFILHNDSPINWNNKKVNFILMIGIAESDISSFNDTLNFLIDIFSSTQKTLKIMNTNTFDDFKETLMNL</sequence>
<dbReference type="InterPro" id="IPR036388">
    <property type="entry name" value="WH-like_DNA-bd_sf"/>
</dbReference>
<dbReference type="Pfam" id="PF08279">
    <property type="entry name" value="HTH_11"/>
    <property type="match status" value="1"/>
</dbReference>
<accession>A0A2A7MCZ1</accession>
<dbReference type="SUPFAM" id="SSF55804">
    <property type="entry name" value="Phoshotransferase/anion transport protein"/>
    <property type="match status" value="1"/>
</dbReference>
<dbReference type="InterPro" id="IPR016152">
    <property type="entry name" value="PTrfase/Anion_transptr"/>
</dbReference>
<dbReference type="OrthoDB" id="3175596at2"/>
<dbReference type="InterPro" id="IPR011608">
    <property type="entry name" value="PRD"/>
</dbReference>
<organism evidence="7 8">
    <name type="scientific">Clostridium neonatale</name>
    <dbReference type="NCBI Taxonomy" id="137838"/>
    <lineage>
        <taxon>Bacteria</taxon>
        <taxon>Bacillati</taxon>
        <taxon>Bacillota</taxon>
        <taxon>Clostridia</taxon>
        <taxon>Eubacteriales</taxon>
        <taxon>Clostridiaceae</taxon>
        <taxon>Clostridium</taxon>
    </lineage>
</organism>
<dbReference type="InterPro" id="IPR002178">
    <property type="entry name" value="PTS_EIIA_type-2_dom"/>
</dbReference>
<dbReference type="AlphaFoldDB" id="A0A2A7MCZ1"/>
<dbReference type="InterPro" id="IPR007737">
    <property type="entry name" value="Mga_HTH"/>
</dbReference>
<evidence type="ECO:0000256" key="3">
    <source>
        <dbReference type="ARBA" id="ARBA00023159"/>
    </source>
</evidence>
<dbReference type="Pfam" id="PF00359">
    <property type="entry name" value="PTS_EIIA_2"/>
    <property type="match status" value="1"/>
</dbReference>
<dbReference type="Gene3D" id="1.10.10.10">
    <property type="entry name" value="Winged helix-like DNA-binding domain superfamily/Winged helix DNA-binding domain"/>
    <property type="match status" value="1"/>
</dbReference>
<dbReference type="Pfam" id="PF00874">
    <property type="entry name" value="PRD"/>
    <property type="match status" value="1"/>
</dbReference>
<proteinExistence type="predicted"/>
<dbReference type="SUPFAM" id="SSF63520">
    <property type="entry name" value="PTS-regulatory domain, PRD"/>
    <property type="match status" value="2"/>
</dbReference>
<dbReference type="GO" id="GO:0006355">
    <property type="term" value="P:regulation of DNA-templated transcription"/>
    <property type="evidence" value="ECO:0007669"/>
    <property type="project" value="InterPro"/>
</dbReference>
<dbReference type="Proteomes" id="UP000220840">
    <property type="component" value="Unassembled WGS sequence"/>
</dbReference>
<evidence type="ECO:0000313" key="8">
    <source>
        <dbReference type="Proteomes" id="UP000220840"/>
    </source>
</evidence>
<name>A0A2A7MCZ1_9CLOT</name>
<feature type="domain" description="PRD" evidence="6">
    <location>
        <begin position="298"/>
        <end position="404"/>
    </location>
</feature>
<keyword evidence="3" id="KW-0010">Activator</keyword>
<keyword evidence="8" id="KW-1185">Reference proteome</keyword>
<evidence type="ECO:0000256" key="4">
    <source>
        <dbReference type="ARBA" id="ARBA00023163"/>
    </source>
</evidence>
<feature type="domain" description="PRD" evidence="6">
    <location>
        <begin position="183"/>
        <end position="294"/>
    </location>
</feature>
<dbReference type="STRING" id="137838.GCA_001458595_00463"/>
<dbReference type="Gene3D" id="1.10.1790.10">
    <property type="entry name" value="PRD domain"/>
    <property type="match status" value="1"/>
</dbReference>
<dbReference type="Gene3D" id="3.40.930.10">
    <property type="entry name" value="Mannitol-specific EII, Chain A"/>
    <property type="match status" value="1"/>
</dbReference>
<keyword evidence="2" id="KW-0805">Transcription regulation</keyword>
<evidence type="ECO:0000259" key="5">
    <source>
        <dbReference type="PROSITE" id="PS51094"/>
    </source>
</evidence>